<dbReference type="AlphaFoldDB" id="A0A0F9SZM8"/>
<protein>
    <submittedName>
        <fullName evidence="1">Uncharacterized protein</fullName>
    </submittedName>
</protein>
<accession>A0A0F9SZM8</accession>
<gene>
    <name evidence="1" type="ORF">LCGC14_0411320</name>
</gene>
<name>A0A0F9SZM8_9ZZZZ</name>
<comment type="caution">
    <text evidence="1">The sequence shown here is derived from an EMBL/GenBank/DDBJ whole genome shotgun (WGS) entry which is preliminary data.</text>
</comment>
<organism evidence="1">
    <name type="scientific">marine sediment metagenome</name>
    <dbReference type="NCBI Taxonomy" id="412755"/>
    <lineage>
        <taxon>unclassified sequences</taxon>
        <taxon>metagenomes</taxon>
        <taxon>ecological metagenomes</taxon>
    </lineage>
</organism>
<proteinExistence type="predicted"/>
<sequence>MKHFRCRDDLLELASGHPREAIKRAVLDDNVECLGFFLRFSDEDPRPGWGFRVNGFGNKGNCWVYMVVYKGRGFVYKSMDRYPRQIPWHYWHGDGGLKDGDKPNIYKFYRQLREEENEHKKAVAGLPKKSR</sequence>
<reference evidence="1" key="1">
    <citation type="journal article" date="2015" name="Nature">
        <title>Complex archaea that bridge the gap between prokaryotes and eukaryotes.</title>
        <authorList>
            <person name="Spang A."/>
            <person name="Saw J.H."/>
            <person name="Jorgensen S.L."/>
            <person name="Zaremba-Niedzwiedzka K."/>
            <person name="Martijn J."/>
            <person name="Lind A.E."/>
            <person name="van Eijk R."/>
            <person name="Schleper C."/>
            <person name="Guy L."/>
            <person name="Ettema T.J."/>
        </authorList>
    </citation>
    <scope>NUCLEOTIDE SEQUENCE</scope>
</reference>
<dbReference type="EMBL" id="LAZR01000363">
    <property type="protein sequence ID" value="KKN72419.1"/>
    <property type="molecule type" value="Genomic_DNA"/>
</dbReference>
<evidence type="ECO:0000313" key="1">
    <source>
        <dbReference type="EMBL" id="KKN72419.1"/>
    </source>
</evidence>